<dbReference type="Pfam" id="PF25778">
    <property type="entry name" value="DUF7948"/>
    <property type="match status" value="1"/>
</dbReference>
<evidence type="ECO:0000259" key="1">
    <source>
        <dbReference type="Pfam" id="PF25778"/>
    </source>
</evidence>
<protein>
    <recommendedName>
        <fullName evidence="1">DUF7948 domain-containing protein</fullName>
    </recommendedName>
</protein>
<gene>
    <name evidence="2" type="ORF">NCTC13533_02141</name>
</gene>
<dbReference type="Proteomes" id="UP000255224">
    <property type="component" value="Unassembled WGS sequence"/>
</dbReference>
<reference evidence="2 3" key="1">
    <citation type="submission" date="2018-06" db="EMBL/GenBank/DDBJ databases">
        <authorList>
            <consortium name="Pathogen Informatics"/>
            <person name="Doyle S."/>
        </authorList>
    </citation>
    <scope>NUCLEOTIDE SEQUENCE [LARGE SCALE GENOMIC DNA]</scope>
    <source>
        <strain evidence="2 3">NCTC13533</strain>
    </source>
</reference>
<sequence>MRKILFLFTVLTCGFLFSQKNISKENQYYFYENKGQIVDQDGKENADVKYLFHSAGLNVQLRSNGFSYDVYQLEKIKENNSKKDS</sequence>
<proteinExistence type="predicted"/>
<dbReference type="RefSeq" id="WP_128124840.1">
    <property type="nucleotide sequence ID" value="NZ_UFVQ01000003.1"/>
</dbReference>
<accession>A0A376DW27</accession>
<dbReference type="AlphaFoldDB" id="A0A376DW27"/>
<dbReference type="EMBL" id="UFVQ01000003">
    <property type="protein sequence ID" value="STC96248.1"/>
    <property type="molecule type" value="Genomic_DNA"/>
</dbReference>
<feature type="domain" description="DUF7948" evidence="1">
    <location>
        <begin position="30"/>
        <end position="83"/>
    </location>
</feature>
<dbReference type="InterPro" id="IPR057708">
    <property type="entry name" value="DUF7948"/>
</dbReference>
<organism evidence="2 3">
    <name type="scientific">Chryseobacterium carnipullorum</name>
    <dbReference type="NCBI Taxonomy" id="1124835"/>
    <lineage>
        <taxon>Bacteria</taxon>
        <taxon>Pseudomonadati</taxon>
        <taxon>Bacteroidota</taxon>
        <taxon>Flavobacteriia</taxon>
        <taxon>Flavobacteriales</taxon>
        <taxon>Weeksellaceae</taxon>
        <taxon>Chryseobacterium group</taxon>
        <taxon>Chryseobacterium</taxon>
    </lineage>
</organism>
<name>A0A376DW27_CHRCU</name>
<evidence type="ECO:0000313" key="3">
    <source>
        <dbReference type="Proteomes" id="UP000255224"/>
    </source>
</evidence>
<evidence type="ECO:0000313" key="2">
    <source>
        <dbReference type="EMBL" id="STC96248.1"/>
    </source>
</evidence>